<name>A0A1L9TV75_9EURO</name>
<keyword evidence="2" id="KW-0812">Transmembrane</keyword>
<dbReference type="RefSeq" id="XP_040707140.1">
    <property type="nucleotide sequence ID" value="XM_040845587.1"/>
</dbReference>
<feature type="compositionally biased region" description="Low complexity" evidence="1">
    <location>
        <begin position="162"/>
        <end position="181"/>
    </location>
</feature>
<gene>
    <name evidence="3" type="ORF">ASPSYDRAFT_37874</name>
</gene>
<organism evidence="3 4">
    <name type="scientific">Aspergillus sydowii CBS 593.65</name>
    <dbReference type="NCBI Taxonomy" id="1036612"/>
    <lineage>
        <taxon>Eukaryota</taxon>
        <taxon>Fungi</taxon>
        <taxon>Dikarya</taxon>
        <taxon>Ascomycota</taxon>
        <taxon>Pezizomycotina</taxon>
        <taxon>Eurotiomycetes</taxon>
        <taxon>Eurotiomycetidae</taxon>
        <taxon>Eurotiales</taxon>
        <taxon>Aspergillaceae</taxon>
        <taxon>Aspergillus</taxon>
        <taxon>Aspergillus subgen. Nidulantes</taxon>
    </lineage>
</organism>
<feature type="compositionally biased region" description="Low complexity" evidence="1">
    <location>
        <begin position="203"/>
        <end position="237"/>
    </location>
</feature>
<evidence type="ECO:0000313" key="4">
    <source>
        <dbReference type="Proteomes" id="UP000184356"/>
    </source>
</evidence>
<dbReference type="GeneID" id="63761660"/>
<accession>A0A1L9TV75</accession>
<feature type="compositionally biased region" description="Polar residues" evidence="1">
    <location>
        <begin position="1"/>
        <end position="26"/>
    </location>
</feature>
<dbReference type="EMBL" id="KV878582">
    <property type="protein sequence ID" value="OJJ63334.1"/>
    <property type="molecule type" value="Genomic_DNA"/>
</dbReference>
<proteinExistence type="predicted"/>
<feature type="compositionally biased region" description="Polar residues" evidence="1">
    <location>
        <begin position="90"/>
        <end position="102"/>
    </location>
</feature>
<evidence type="ECO:0000256" key="1">
    <source>
        <dbReference type="SAM" id="MobiDB-lite"/>
    </source>
</evidence>
<protein>
    <submittedName>
        <fullName evidence="3">Uncharacterized protein</fullName>
    </submittedName>
</protein>
<evidence type="ECO:0000256" key="2">
    <source>
        <dbReference type="SAM" id="Phobius"/>
    </source>
</evidence>
<feature type="compositionally biased region" description="Polar residues" evidence="1">
    <location>
        <begin position="188"/>
        <end position="201"/>
    </location>
</feature>
<dbReference type="VEuPathDB" id="FungiDB:ASPSYDRAFT_37874"/>
<feature type="region of interest" description="Disordered" evidence="1">
    <location>
        <begin position="161"/>
        <end position="258"/>
    </location>
</feature>
<reference evidence="4" key="1">
    <citation type="journal article" date="2017" name="Genome Biol.">
        <title>Comparative genomics reveals high biological diversity and specific adaptations in the industrially and medically important fungal genus Aspergillus.</title>
        <authorList>
            <person name="de Vries R.P."/>
            <person name="Riley R."/>
            <person name="Wiebenga A."/>
            <person name="Aguilar-Osorio G."/>
            <person name="Amillis S."/>
            <person name="Uchima C.A."/>
            <person name="Anderluh G."/>
            <person name="Asadollahi M."/>
            <person name="Askin M."/>
            <person name="Barry K."/>
            <person name="Battaglia E."/>
            <person name="Bayram O."/>
            <person name="Benocci T."/>
            <person name="Braus-Stromeyer S.A."/>
            <person name="Caldana C."/>
            <person name="Canovas D."/>
            <person name="Cerqueira G.C."/>
            <person name="Chen F."/>
            <person name="Chen W."/>
            <person name="Choi C."/>
            <person name="Clum A."/>
            <person name="Dos Santos R.A."/>
            <person name="Damasio A.R."/>
            <person name="Diallinas G."/>
            <person name="Emri T."/>
            <person name="Fekete E."/>
            <person name="Flipphi M."/>
            <person name="Freyberg S."/>
            <person name="Gallo A."/>
            <person name="Gournas C."/>
            <person name="Habgood R."/>
            <person name="Hainaut M."/>
            <person name="Harispe M.L."/>
            <person name="Henrissat B."/>
            <person name="Hilden K.S."/>
            <person name="Hope R."/>
            <person name="Hossain A."/>
            <person name="Karabika E."/>
            <person name="Karaffa L."/>
            <person name="Karanyi Z."/>
            <person name="Krasevec N."/>
            <person name="Kuo A."/>
            <person name="Kusch H."/>
            <person name="LaButti K."/>
            <person name="Lagendijk E.L."/>
            <person name="Lapidus A."/>
            <person name="Levasseur A."/>
            <person name="Lindquist E."/>
            <person name="Lipzen A."/>
            <person name="Logrieco A.F."/>
            <person name="MacCabe A."/>
            <person name="Maekelae M.R."/>
            <person name="Malavazi I."/>
            <person name="Melin P."/>
            <person name="Meyer V."/>
            <person name="Mielnichuk N."/>
            <person name="Miskei M."/>
            <person name="Molnar A.P."/>
            <person name="Mule G."/>
            <person name="Ngan C.Y."/>
            <person name="Orejas M."/>
            <person name="Orosz E."/>
            <person name="Ouedraogo J.P."/>
            <person name="Overkamp K.M."/>
            <person name="Park H.-S."/>
            <person name="Perrone G."/>
            <person name="Piumi F."/>
            <person name="Punt P.J."/>
            <person name="Ram A.F."/>
            <person name="Ramon A."/>
            <person name="Rauscher S."/>
            <person name="Record E."/>
            <person name="Riano-Pachon D.M."/>
            <person name="Robert V."/>
            <person name="Roehrig J."/>
            <person name="Ruller R."/>
            <person name="Salamov A."/>
            <person name="Salih N.S."/>
            <person name="Samson R.A."/>
            <person name="Sandor E."/>
            <person name="Sanguinetti M."/>
            <person name="Schuetze T."/>
            <person name="Sepcic K."/>
            <person name="Shelest E."/>
            <person name="Sherlock G."/>
            <person name="Sophianopoulou V."/>
            <person name="Squina F.M."/>
            <person name="Sun H."/>
            <person name="Susca A."/>
            <person name="Todd R.B."/>
            <person name="Tsang A."/>
            <person name="Unkles S.E."/>
            <person name="van de Wiele N."/>
            <person name="van Rossen-Uffink D."/>
            <person name="Oliveira J.V."/>
            <person name="Vesth T.C."/>
            <person name="Visser J."/>
            <person name="Yu J.-H."/>
            <person name="Zhou M."/>
            <person name="Andersen M.R."/>
            <person name="Archer D.B."/>
            <person name="Baker S.E."/>
            <person name="Benoit I."/>
            <person name="Brakhage A.A."/>
            <person name="Braus G.H."/>
            <person name="Fischer R."/>
            <person name="Frisvad J.C."/>
            <person name="Goldman G.H."/>
            <person name="Houbraken J."/>
            <person name="Oakley B."/>
            <person name="Pocsi I."/>
            <person name="Scazzocchio C."/>
            <person name="Seiboth B."/>
            <person name="vanKuyk P.A."/>
            <person name="Wortman J."/>
            <person name="Dyer P.S."/>
            <person name="Grigoriev I.V."/>
        </authorList>
    </citation>
    <scope>NUCLEOTIDE SEQUENCE [LARGE SCALE GENOMIC DNA]</scope>
    <source>
        <strain evidence="4">CBS 593.65</strain>
    </source>
</reference>
<feature type="region of interest" description="Disordered" evidence="1">
    <location>
        <begin position="80"/>
        <end position="126"/>
    </location>
</feature>
<keyword evidence="4" id="KW-1185">Reference proteome</keyword>
<dbReference type="Proteomes" id="UP000184356">
    <property type="component" value="Unassembled WGS sequence"/>
</dbReference>
<keyword evidence="2" id="KW-0472">Membrane</keyword>
<feature type="transmembrane region" description="Helical" evidence="2">
    <location>
        <begin position="48"/>
        <end position="69"/>
    </location>
</feature>
<keyword evidence="2" id="KW-1133">Transmembrane helix</keyword>
<dbReference type="AlphaFoldDB" id="A0A1L9TV75"/>
<feature type="region of interest" description="Disordered" evidence="1">
    <location>
        <begin position="1"/>
        <end position="42"/>
    </location>
</feature>
<feature type="compositionally biased region" description="Pro residues" evidence="1">
    <location>
        <begin position="104"/>
        <end position="116"/>
    </location>
</feature>
<dbReference type="OrthoDB" id="10597192at2759"/>
<evidence type="ECO:0000313" key="3">
    <source>
        <dbReference type="EMBL" id="OJJ63334.1"/>
    </source>
</evidence>
<sequence>MLNLIAPQTTPAPSLDTGNVESQPTLSRRIYRYSSDSDDDSRKSNAPLLIGIMIPVAAVIISVIVVTIVKTRKEDGRKAPILARGGLPLNNPSNRGQRTNINPPRRPSTPTLPPYTPGNTTTRTAPPTAAQIAVCAAQAVPADPGQTTTRTAPPLVPMIMVPAPTYTPDPTTAAATDTDTTSRPETPADTTTSPMRSTSALLPTRTSSPRPSSDTASTSPSDITIPMATSSRTTTRTAPPPAPDRIGTPPPPYSRDPV</sequence>
<feature type="compositionally biased region" description="Low complexity" evidence="1">
    <location>
        <begin position="117"/>
        <end position="126"/>
    </location>
</feature>
<feature type="compositionally biased region" description="Pro residues" evidence="1">
    <location>
        <begin position="238"/>
        <end position="258"/>
    </location>
</feature>